<keyword evidence="1" id="KW-1133">Transmembrane helix</keyword>
<organism evidence="2 3">
    <name type="scientific">Candidatus Polarisedimenticola svalbardensis</name>
    <dbReference type="NCBI Taxonomy" id="2886004"/>
    <lineage>
        <taxon>Bacteria</taxon>
        <taxon>Pseudomonadati</taxon>
        <taxon>Acidobacteriota</taxon>
        <taxon>Candidatus Polarisedimenticolia</taxon>
        <taxon>Candidatus Polarisedimenticolales</taxon>
        <taxon>Candidatus Polarisedimenticolaceae</taxon>
        <taxon>Candidatus Polarisedimenticola</taxon>
    </lineage>
</organism>
<dbReference type="Pfam" id="PF09838">
    <property type="entry name" value="DUF2065"/>
    <property type="match status" value="1"/>
</dbReference>
<keyword evidence="1" id="KW-0812">Transmembrane</keyword>
<evidence type="ECO:0000313" key="2">
    <source>
        <dbReference type="EMBL" id="MBD3869023.1"/>
    </source>
</evidence>
<name>A0A8J6Y207_9BACT</name>
<accession>A0A8J6Y207</accession>
<reference evidence="2 3" key="1">
    <citation type="submission" date="2020-08" db="EMBL/GenBank/DDBJ databases">
        <title>Acidobacteriota in marine sediments use diverse sulfur dissimilation pathways.</title>
        <authorList>
            <person name="Wasmund K."/>
        </authorList>
    </citation>
    <scope>NUCLEOTIDE SEQUENCE [LARGE SCALE GENOMIC DNA]</scope>
    <source>
        <strain evidence="2">MAG AM4</strain>
    </source>
</reference>
<sequence>MVVEGLPYFIAPAGTRRYLRELADLGNPALRLLGFLMMAGGLVVAWLALG</sequence>
<keyword evidence="1" id="KW-0472">Membrane</keyword>
<evidence type="ECO:0000313" key="3">
    <source>
        <dbReference type="Proteomes" id="UP000648239"/>
    </source>
</evidence>
<dbReference type="InterPro" id="IPR019201">
    <property type="entry name" value="DUF2065"/>
</dbReference>
<dbReference type="EMBL" id="JACXWD010000054">
    <property type="protein sequence ID" value="MBD3869023.1"/>
    <property type="molecule type" value="Genomic_DNA"/>
</dbReference>
<dbReference type="AlphaFoldDB" id="A0A8J6Y207"/>
<dbReference type="Proteomes" id="UP000648239">
    <property type="component" value="Unassembled WGS sequence"/>
</dbReference>
<feature type="transmembrane region" description="Helical" evidence="1">
    <location>
        <begin position="29"/>
        <end position="49"/>
    </location>
</feature>
<evidence type="ECO:0000256" key="1">
    <source>
        <dbReference type="SAM" id="Phobius"/>
    </source>
</evidence>
<protein>
    <submittedName>
        <fullName evidence="2">DUF2065 domain-containing protein</fullName>
    </submittedName>
</protein>
<gene>
    <name evidence="2" type="ORF">IFK94_12935</name>
</gene>
<comment type="caution">
    <text evidence="2">The sequence shown here is derived from an EMBL/GenBank/DDBJ whole genome shotgun (WGS) entry which is preliminary data.</text>
</comment>
<proteinExistence type="predicted"/>